<dbReference type="OMA" id="NRMITSC"/>
<dbReference type="EMBL" id="DS995704">
    <property type="protein sequence ID" value="EEQ31708.1"/>
    <property type="molecule type" value="Genomic_DNA"/>
</dbReference>
<dbReference type="Pfam" id="PF00172">
    <property type="entry name" value="Zn_clus"/>
    <property type="match status" value="1"/>
</dbReference>
<dbReference type="PANTHER" id="PTHR31001:SF40">
    <property type="entry name" value="ZN(II)2CYS6 TRANSCRIPTION FACTOR (EUROFUNG)"/>
    <property type="match status" value="1"/>
</dbReference>
<dbReference type="InterPro" id="IPR007219">
    <property type="entry name" value="XnlR_reg_dom"/>
</dbReference>
<feature type="compositionally biased region" description="Polar residues" evidence="10">
    <location>
        <begin position="812"/>
        <end position="834"/>
    </location>
</feature>
<feature type="region of interest" description="Disordered" evidence="10">
    <location>
        <begin position="800"/>
        <end position="947"/>
    </location>
</feature>
<feature type="compositionally biased region" description="Low complexity" evidence="10">
    <location>
        <begin position="880"/>
        <end position="913"/>
    </location>
</feature>
<dbReference type="SUPFAM" id="SSF57701">
    <property type="entry name" value="Zn2/Cys6 DNA-binding domain"/>
    <property type="match status" value="1"/>
</dbReference>
<feature type="region of interest" description="Disordered" evidence="10">
    <location>
        <begin position="70"/>
        <end position="92"/>
    </location>
</feature>
<feature type="compositionally biased region" description="Polar residues" evidence="10">
    <location>
        <begin position="863"/>
        <end position="879"/>
    </location>
</feature>
<sequence length="1003" mass="112408">MGDPLGYSSSHLHPQAASAPAASTSHSPSLSPTPTPSIHLSPAGAGAAGGAGNNGSQEYQQFLSATWAGQDGGNATTTATGSKKSAQPTATTKIRRRNRMITSCLECRRRKLKCDRLHPCTNCSKFKRHCLFLSPTTDALSRMKLMELKEKMGSLELVLEQDVAARQSGQADRDDNGVGASITASAPVSGFVSGILPDEHTGNDRKGEKSFDSSTLEILDSLEQERGDPIPDDERYLRPTPLAVMDAAYDDDADDDTFDIGFKLGKMRMTDRLGGFFRPRIADELSVVLKEPKVSNGVADTSLNTPVKVPEMKPPRLRDLMPEGQESFFHPGPTYIAPHSDFFFGGSRKTSLADFLPTKNASDRLLEQYWVSVDPVAKILHRPTFERQYREFWSDVTRSLEPPYSLQAVVFAVLFSAVASMQEHLVLSTFGVAQKKLIENFQLGTEMALGKAHFLKTTKTQTLQALVMYMIPMCRNEVSRTHSALVGTAIRLAECMGIHRDPEEYGHGPVETHIRRMIWYQLCFLDIRTSESQGPRQTIRREDFSTKFPLNVNDADFLLHPDIRLTDMPKFTDMTFTRLRFECHELHRLVYVDRMKLETGSVSLTRVLGKIEAFRQATYAKYGPLIYVTNPRPIQRAAQLVLSILICRSYTAVLHRYHNSVSVRIPDRLRQIIITACTQILEDAIELETSPDLQPWAWYSGAFNQYHVAFLILMEVWAYPMRKEADRIWRCLDYVFETPSTPALPGNAGKNARHQLIMQRDRKARLILEQLRDRMEAYREMRKLRVPISMADTKVLRMTPEAGASREPSPPQASDQTAGNGTQLWGPQYTTQPFEENRPIPAPSNQSLHPSSRLSPPRMFSHEQYQLISQQGRRLSPASQMQQYQHGQLRYQQPQQQQQRPSTSSSYSPNPDYNHSFQQPGFVPDYSGRVPGRESLDSGTGSEESGMGQLWFTSGVDNTNAGAGLAPPLNSAPQRPSAITARLNNTEEDLPMLDIDWLNDPAI</sequence>
<evidence type="ECO:0000256" key="4">
    <source>
        <dbReference type="ARBA" id="ARBA00023015"/>
    </source>
</evidence>
<dbReference type="VEuPathDB" id="FungiDB:MCYG_04527"/>
<organism evidence="12 13">
    <name type="scientific">Arthroderma otae (strain ATCC MYA-4605 / CBS 113480)</name>
    <name type="common">Microsporum canis</name>
    <dbReference type="NCBI Taxonomy" id="554155"/>
    <lineage>
        <taxon>Eukaryota</taxon>
        <taxon>Fungi</taxon>
        <taxon>Dikarya</taxon>
        <taxon>Ascomycota</taxon>
        <taxon>Pezizomycotina</taxon>
        <taxon>Eurotiomycetes</taxon>
        <taxon>Eurotiomycetidae</taxon>
        <taxon>Onygenales</taxon>
        <taxon>Arthrodermataceae</taxon>
        <taxon>Microsporum</taxon>
    </lineage>
</organism>
<dbReference type="OrthoDB" id="424974at2759"/>
<reference evidence="13" key="1">
    <citation type="journal article" date="2012" name="MBio">
        <title>Comparative genome analysis of Trichophyton rubrum and related dermatophytes reveals candidate genes involved in infection.</title>
        <authorList>
            <person name="Martinez D.A."/>
            <person name="Oliver B.G."/>
            <person name="Graeser Y."/>
            <person name="Goldberg J.M."/>
            <person name="Li W."/>
            <person name="Martinez-Rossi N.M."/>
            <person name="Monod M."/>
            <person name="Shelest E."/>
            <person name="Barton R.C."/>
            <person name="Birch E."/>
            <person name="Brakhage A.A."/>
            <person name="Chen Z."/>
            <person name="Gurr S.J."/>
            <person name="Heiman D."/>
            <person name="Heitman J."/>
            <person name="Kosti I."/>
            <person name="Rossi A."/>
            <person name="Saif S."/>
            <person name="Samalova M."/>
            <person name="Saunders C.W."/>
            <person name="Shea T."/>
            <person name="Summerbell R.C."/>
            <person name="Xu J."/>
            <person name="Young S."/>
            <person name="Zeng Q."/>
            <person name="Birren B.W."/>
            <person name="Cuomo C.A."/>
            <person name="White T.C."/>
        </authorList>
    </citation>
    <scope>NUCLEOTIDE SEQUENCE [LARGE SCALE GENOMIC DNA]</scope>
    <source>
        <strain evidence="13">ATCC MYA-4605 / CBS 113480</strain>
    </source>
</reference>
<dbReference type="SMART" id="SM00066">
    <property type="entry name" value="GAL4"/>
    <property type="match status" value="1"/>
</dbReference>
<keyword evidence="13" id="KW-1185">Reference proteome</keyword>
<keyword evidence="5" id="KW-0238">DNA-binding</keyword>
<dbReference type="GO" id="GO:0008270">
    <property type="term" value="F:zinc ion binding"/>
    <property type="evidence" value="ECO:0007669"/>
    <property type="project" value="InterPro"/>
</dbReference>
<dbReference type="GO" id="GO:0006351">
    <property type="term" value="P:DNA-templated transcription"/>
    <property type="evidence" value="ECO:0007669"/>
    <property type="project" value="InterPro"/>
</dbReference>
<dbReference type="GeneID" id="9229905"/>
<dbReference type="InterPro" id="IPR001138">
    <property type="entry name" value="Zn2Cys6_DnaBD"/>
</dbReference>
<evidence type="ECO:0000256" key="5">
    <source>
        <dbReference type="ARBA" id="ARBA00023125"/>
    </source>
</evidence>
<dbReference type="InterPro" id="IPR050613">
    <property type="entry name" value="Sec_Metabolite_Reg"/>
</dbReference>
<feature type="compositionally biased region" description="Basic and acidic residues" evidence="10">
    <location>
        <begin position="197"/>
        <end position="211"/>
    </location>
</feature>
<evidence type="ECO:0000256" key="8">
    <source>
        <dbReference type="ARBA" id="ARBA00031692"/>
    </source>
</evidence>
<evidence type="ECO:0000256" key="1">
    <source>
        <dbReference type="ARBA" id="ARBA00004123"/>
    </source>
</evidence>
<keyword evidence="3" id="KW-0479">Metal-binding</keyword>
<evidence type="ECO:0000256" key="7">
    <source>
        <dbReference type="ARBA" id="ARBA00023242"/>
    </source>
</evidence>
<comment type="function">
    <text evidence="9">Transcription factor that specifically regulates the neosartoricin B biosynthesis gene cluster.</text>
</comment>
<feature type="compositionally biased region" description="Low complexity" evidence="10">
    <location>
        <begin position="8"/>
        <end position="45"/>
    </location>
</feature>
<dbReference type="Proteomes" id="UP000002035">
    <property type="component" value="Unassembled WGS sequence"/>
</dbReference>
<dbReference type="CDD" id="cd00067">
    <property type="entry name" value="GAL4"/>
    <property type="match status" value="1"/>
</dbReference>
<dbReference type="SMART" id="SM00906">
    <property type="entry name" value="Fungal_trans"/>
    <property type="match status" value="1"/>
</dbReference>
<dbReference type="STRING" id="554155.C5FPV3"/>
<dbReference type="Pfam" id="PF04082">
    <property type="entry name" value="Fungal_trans"/>
    <property type="match status" value="1"/>
</dbReference>
<dbReference type="PROSITE" id="PS50048">
    <property type="entry name" value="ZN2_CY6_FUNGAL_2"/>
    <property type="match status" value="1"/>
</dbReference>
<evidence type="ECO:0000313" key="13">
    <source>
        <dbReference type="Proteomes" id="UP000002035"/>
    </source>
</evidence>
<proteinExistence type="predicted"/>
<feature type="region of interest" description="Disordered" evidence="10">
    <location>
        <begin position="1"/>
        <end position="55"/>
    </location>
</feature>
<feature type="region of interest" description="Disordered" evidence="10">
    <location>
        <begin position="193"/>
        <end position="213"/>
    </location>
</feature>
<keyword evidence="6" id="KW-0804">Transcription</keyword>
<dbReference type="PROSITE" id="PS00463">
    <property type="entry name" value="ZN2_CY6_FUNGAL_1"/>
    <property type="match status" value="1"/>
</dbReference>
<dbReference type="Gene3D" id="4.10.240.10">
    <property type="entry name" value="Zn(2)-C6 fungal-type DNA-binding domain"/>
    <property type="match status" value="1"/>
</dbReference>
<evidence type="ECO:0000256" key="9">
    <source>
        <dbReference type="ARBA" id="ARBA00045154"/>
    </source>
</evidence>
<name>C5FPV3_ARTOC</name>
<dbReference type="PANTHER" id="PTHR31001">
    <property type="entry name" value="UNCHARACTERIZED TRANSCRIPTIONAL REGULATORY PROTEIN"/>
    <property type="match status" value="1"/>
</dbReference>
<dbReference type="GO" id="GO:0003677">
    <property type="term" value="F:DNA binding"/>
    <property type="evidence" value="ECO:0007669"/>
    <property type="project" value="UniProtKB-KW"/>
</dbReference>
<dbReference type="GO" id="GO:0000981">
    <property type="term" value="F:DNA-binding transcription factor activity, RNA polymerase II-specific"/>
    <property type="evidence" value="ECO:0007669"/>
    <property type="project" value="InterPro"/>
</dbReference>
<feature type="compositionally biased region" description="Low complexity" evidence="10">
    <location>
        <begin position="73"/>
        <end position="87"/>
    </location>
</feature>
<dbReference type="RefSeq" id="XP_002846790.1">
    <property type="nucleotide sequence ID" value="XM_002846744.1"/>
</dbReference>
<dbReference type="AlphaFoldDB" id="C5FPV3"/>
<evidence type="ECO:0000256" key="6">
    <source>
        <dbReference type="ARBA" id="ARBA00023163"/>
    </source>
</evidence>
<feature type="domain" description="Zn(2)-C6 fungal-type" evidence="11">
    <location>
        <begin position="103"/>
        <end position="132"/>
    </location>
</feature>
<dbReference type="GO" id="GO:0005634">
    <property type="term" value="C:nucleus"/>
    <property type="evidence" value="ECO:0007669"/>
    <property type="project" value="UniProtKB-SubCell"/>
</dbReference>
<feature type="compositionally biased region" description="Low complexity" evidence="10">
    <location>
        <begin position="847"/>
        <end position="858"/>
    </location>
</feature>
<evidence type="ECO:0000259" key="11">
    <source>
        <dbReference type="PROSITE" id="PS50048"/>
    </source>
</evidence>
<comment type="subcellular location">
    <subcellularLocation>
        <location evidence="1">Nucleus</location>
    </subcellularLocation>
</comment>
<evidence type="ECO:0000256" key="3">
    <source>
        <dbReference type="ARBA" id="ARBA00022723"/>
    </source>
</evidence>
<evidence type="ECO:0000256" key="10">
    <source>
        <dbReference type="SAM" id="MobiDB-lite"/>
    </source>
</evidence>
<gene>
    <name evidence="12" type="ORF">MCYG_04527</name>
</gene>
<dbReference type="eggNOG" id="ENOG502REJ9">
    <property type="taxonomic scope" value="Eukaryota"/>
</dbReference>
<evidence type="ECO:0000256" key="2">
    <source>
        <dbReference type="ARBA" id="ARBA00018346"/>
    </source>
</evidence>
<accession>C5FPV3</accession>
<protein>
    <recommendedName>
        <fullName evidence="2">C6 finger domain transcription factor nscR</fullName>
    </recommendedName>
    <alternativeName>
        <fullName evidence="8">Neosartiricin B biosynthesis protein R</fullName>
    </alternativeName>
</protein>
<dbReference type="InterPro" id="IPR036864">
    <property type="entry name" value="Zn2-C6_fun-type_DNA-bd_sf"/>
</dbReference>
<keyword evidence="7" id="KW-0539">Nucleus</keyword>
<dbReference type="CDD" id="cd12148">
    <property type="entry name" value="fungal_TF_MHR"/>
    <property type="match status" value="1"/>
</dbReference>
<keyword evidence="4" id="KW-0805">Transcription regulation</keyword>
<evidence type="ECO:0000313" key="12">
    <source>
        <dbReference type="EMBL" id="EEQ31708.1"/>
    </source>
</evidence>
<dbReference type="HOGENOM" id="CLU_004083_9_0_1"/>